<evidence type="ECO:0000256" key="2">
    <source>
        <dbReference type="ARBA" id="ARBA00023136"/>
    </source>
</evidence>
<dbReference type="PANTHER" id="PTHR31415:SF166">
    <property type="entry name" value="LATE EMBRYOGENESIS ABUNDANT (LEA) HYDROXYPROLINE-RICH GLYCOPROTEIN FAMILY"/>
    <property type="match status" value="1"/>
</dbReference>
<accession>A0A4S8ILH8</accession>
<feature type="region of interest" description="Disordered" evidence="3">
    <location>
        <begin position="146"/>
        <end position="174"/>
    </location>
</feature>
<dbReference type="GO" id="GO:0005886">
    <property type="term" value="C:plasma membrane"/>
    <property type="evidence" value="ECO:0007669"/>
    <property type="project" value="TreeGrafter"/>
</dbReference>
<reference evidence="5 6" key="1">
    <citation type="journal article" date="2019" name="Nat. Plants">
        <title>Genome sequencing of Musa balbisiana reveals subgenome evolution and function divergence in polyploid bananas.</title>
        <authorList>
            <person name="Yao X."/>
        </authorList>
    </citation>
    <scope>NUCLEOTIDE SEQUENCE [LARGE SCALE GENOMIC DNA]</scope>
    <source>
        <strain evidence="6">cv. DH-PKW</strain>
        <tissue evidence="5">Leaves</tissue>
    </source>
</reference>
<dbReference type="Proteomes" id="UP000317650">
    <property type="component" value="Chromosome 6"/>
</dbReference>
<protein>
    <recommendedName>
        <fullName evidence="7">Late embryogenesis abundant protein LEA-2 subgroup domain-containing protein</fullName>
    </recommendedName>
</protein>
<dbReference type="AlphaFoldDB" id="A0A4S8ILH8"/>
<keyword evidence="2 4" id="KW-0472">Membrane</keyword>
<evidence type="ECO:0000313" key="6">
    <source>
        <dbReference type="Proteomes" id="UP000317650"/>
    </source>
</evidence>
<keyword evidence="6" id="KW-1185">Reference proteome</keyword>
<evidence type="ECO:0008006" key="7">
    <source>
        <dbReference type="Google" id="ProtNLM"/>
    </source>
</evidence>
<evidence type="ECO:0000256" key="4">
    <source>
        <dbReference type="SAM" id="Phobius"/>
    </source>
</evidence>
<feature type="transmembrane region" description="Helical" evidence="4">
    <location>
        <begin position="59"/>
        <end position="82"/>
    </location>
</feature>
<evidence type="ECO:0000256" key="3">
    <source>
        <dbReference type="SAM" id="MobiDB-lite"/>
    </source>
</evidence>
<evidence type="ECO:0000256" key="1">
    <source>
        <dbReference type="ARBA" id="ARBA00004370"/>
    </source>
</evidence>
<dbReference type="GO" id="GO:0009506">
    <property type="term" value="C:plasmodesma"/>
    <property type="evidence" value="ECO:0007669"/>
    <property type="project" value="TreeGrafter"/>
</dbReference>
<dbReference type="InterPro" id="IPR044839">
    <property type="entry name" value="NDR1-like"/>
</dbReference>
<dbReference type="EMBL" id="PYDT01000009">
    <property type="protein sequence ID" value="THU49308.1"/>
    <property type="molecule type" value="Genomic_DNA"/>
</dbReference>
<sequence>MMNGEIDMYLSQSGILTSSSPCAMDHFSEQHRRQGRAACRSCCGCSKCSDCCDRRTLLIAAWAVGAFILVVLLIVVIVWLVLRPTKPSFHLKNTTVYKFNLSLSDNILSAVVQATVSFHNPDGRVGVYYGGGDVYASYQDQQITLPPRHPSGLPRPRRQRRLVPGRSKNVANPT</sequence>
<dbReference type="PANTHER" id="PTHR31415">
    <property type="entry name" value="OS05G0367900 PROTEIN"/>
    <property type="match status" value="1"/>
</dbReference>
<keyword evidence="4" id="KW-1133">Transmembrane helix</keyword>
<organism evidence="5 6">
    <name type="scientific">Musa balbisiana</name>
    <name type="common">Banana</name>
    <dbReference type="NCBI Taxonomy" id="52838"/>
    <lineage>
        <taxon>Eukaryota</taxon>
        <taxon>Viridiplantae</taxon>
        <taxon>Streptophyta</taxon>
        <taxon>Embryophyta</taxon>
        <taxon>Tracheophyta</taxon>
        <taxon>Spermatophyta</taxon>
        <taxon>Magnoliopsida</taxon>
        <taxon>Liliopsida</taxon>
        <taxon>Zingiberales</taxon>
        <taxon>Musaceae</taxon>
        <taxon>Musa</taxon>
    </lineage>
</organism>
<comment type="caution">
    <text evidence="5">The sequence shown here is derived from an EMBL/GenBank/DDBJ whole genome shotgun (WGS) entry which is preliminary data.</text>
</comment>
<keyword evidence="4" id="KW-0812">Transmembrane</keyword>
<comment type="subcellular location">
    <subcellularLocation>
        <location evidence="1">Membrane</location>
    </subcellularLocation>
</comment>
<proteinExistence type="predicted"/>
<evidence type="ECO:0000313" key="5">
    <source>
        <dbReference type="EMBL" id="THU49308.1"/>
    </source>
</evidence>
<gene>
    <name evidence="5" type="ORF">C4D60_Mb06t08190</name>
</gene>
<dbReference type="GO" id="GO:0098542">
    <property type="term" value="P:defense response to other organism"/>
    <property type="evidence" value="ECO:0007669"/>
    <property type="project" value="InterPro"/>
</dbReference>
<name>A0A4S8ILH8_MUSBA</name>